<evidence type="ECO:0000256" key="1">
    <source>
        <dbReference type="SAM" id="Phobius"/>
    </source>
</evidence>
<keyword evidence="1" id="KW-0812">Transmembrane</keyword>
<gene>
    <name evidence="2" type="ORF">skT53_03770</name>
</gene>
<feature type="transmembrane region" description="Helical" evidence="1">
    <location>
        <begin position="39"/>
        <end position="58"/>
    </location>
</feature>
<accession>A0A7I8D7M7</accession>
<organism evidence="2 3">
    <name type="scientific">Effusibacillus dendaii</name>
    <dbReference type="NCBI Taxonomy" id="2743772"/>
    <lineage>
        <taxon>Bacteria</taxon>
        <taxon>Bacillati</taxon>
        <taxon>Bacillota</taxon>
        <taxon>Bacilli</taxon>
        <taxon>Bacillales</taxon>
        <taxon>Alicyclobacillaceae</taxon>
        <taxon>Effusibacillus</taxon>
    </lineage>
</organism>
<proteinExistence type="predicted"/>
<name>A0A7I8D7M7_9BACL</name>
<dbReference type="Proteomes" id="UP000593802">
    <property type="component" value="Chromosome"/>
</dbReference>
<dbReference type="KEGG" id="eff:skT53_03770"/>
<evidence type="ECO:0000313" key="3">
    <source>
        <dbReference type="Proteomes" id="UP000593802"/>
    </source>
</evidence>
<dbReference type="EMBL" id="AP023366">
    <property type="protein sequence ID" value="BCJ85392.1"/>
    <property type="molecule type" value="Genomic_DNA"/>
</dbReference>
<sequence>MLDFLIVTGSLYLLYNFGMRQMVRACLFHSRTSDRMANFLFLTAGCTVTLYISVLFLFPHLAGWSVLAKSLLPTVSGIWLGEFMYSRNLHVTMRLLQRIRRKGDRTSE</sequence>
<evidence type="ECO:0000313" key="2">
    <source>
        <dbReference type="EMBL" id="BCJ85392.1"/>
    </source>
</evidence>
<keyword evidence="3" id="KW-1185">Reference proteome</keyword>
<dbReference type="AlphaFoldDB" id="A0A7I8D7M7"/>
<protein>
    <submittedName>
        <fullName evidence="2">Uncharacterized protein</fullName>
    </submittedName>
</protein>
<dbReference type="RefSeq" id="WP_200759522.1">
    <property type="nucleotide sequence ID" value="NZ_AP023366.1"/>
</dbReference>
<feature type="transmembrane region" description="Helical" evidence="1">
    <location>
        <begin position="64"/>
        <end position="85"/>
    </location>
</feature>
<keyword evidence="1" id="KW-0472">Membrane</keyword>
<reference evidence="2 3" key="1">
    <citation type="submission" date="2020-08" db="EMBL/GenBank/DDBJ databases">
        <title>Complete Genome Sequence of Effusibacillus dendaii Strain skT53, Isolated from Farmland soil.</title>
        <authorList>
            <person name="Konishi T."/>
            <person name="Kawasaki H."/>
        </authorList>
    </citation>
    <scope>NUCLEOTIDE SEQUENCE [LARGE SCALE GENOMIC DNA]</scope>
    <source>
        <strain evidence="3">skT53</strain>
    </source>
</reference>
<keyword evidence="1" id="KW-1133">Transmembrane helix</keyword>
<feature type="transmembrane region" description="Helical" evidence="1">
    <location>
        <begin position="6"/>
        <end position="27"/>
    </location>
</feature>